<dbReference type="PANTHER" id="PTHR30189">
    <property type="entry name" value="LPS-ASSEMBLY PROTEIN"/>
    <property type="match status" value="1"/>
</dbReference>
<organism evidence="2 3">
    <name type="scientific">Salmonella enterica subsp. arizonae</name>
    <dbReference type="NCBI Taxonomy" id="59203"/>
    <lineage>
        <taxon>Bacteria</taxon>
        <taxon>Pseudomonadati</taxon>
        <taxon>Pseudomonadota</taxon>
        <taxon>Gammaproteobacteria</taxon>
        <taxon>Enterobacterales</taxon>
        <taxon>Enterobacteriaceae</taxon>
        <taxon>Salmonella</taxon>
    </lineage>
</organism>
<dbReference type="GO" id="GO:1990351">
    <property type="term" value="C:transporter complex"/>
    <property type="evidence" value="ECO:0007669"/>
    <property type="project" value="TreeGrafter"/>
</dbReference>
<protein>
    <submittedName>
        <fullName evidence="2">Organic solvent tolerance protein</fullName>
    </submittedName>
</protein>
<dbReference type="AlphaFoldDB" id="A0A379TFW2"/>
<evidence type="ECO:0000313" key="2">
    <source>
        <dbReference type="EMBL" id="SUG49527.1"/>
    </source>
</evidence>
<dbReference type="EMBL" id="UGXG01000002">
    <property type="protein sequence ID" value="SUG49527.1"/>
    <property type="molecule type" value="Genomic_DNA"/>
</dbReference>
<dbReference type="Pfam" id="PF04453">
    <property type="entry name" value="LptD"/>
    <property type="match status" value="1"/>
</dbReference>
<gene>
    <name evidence="2" type="primary">imp_2</name>
    <name evidence="2" type="ORF">NCTC8297_04870</name>
</gene>
<evidence type="ECO:0000313" key="3">
    <source>
        <dbReference type="Proteomes" id="UP000254741"/>
    </source>
</evidence>
<dbReference type="PANTHER" id="PTHR30189:SF1">
    <property type="entry name" value="LPS-ASSEMBLY PROTEIN LPTD"/>
    <property type="match status" value="1"/>
</dbReference>
<dbReference type="InterPro" id="IPR007543">
    <property type="entry name" value="LptD_C"/>
</dbReference>
<evidence type="ECO:0000259" key="1">
    <source>
        <dbReference type="Pfam" id="PF04453"/>
    </source>
</evidence>
<dbReference type="GO" id="GO:0009279">
    <property type="term" value="C:cell outer membrane"/>
    <property type="evidence" value="ECO:0007669"/>
    <property type="project" value="TreeGrafter"/>
</dbReference>
<dbReference type="Proteomes" id="UP000254741">
    <property type="component" value="Unassembled WGS sequence"/>
</dbReference>
<name>A0A379TFW2_SALER</name>
<proteinExistence type="predicted"/>
<dbReference type="InterPro" id="IPR050218">
    <property type="entry name" value="LptD"/>
</dbReference>
<reference evidence="2 3" key="1">
    <citation type="submission" date="2018-06" db="EMBL/GenBank/DDBJ databases">
        <authorList>
            <consortium name="Pathogen Informatics"/>
            <person name="Doyle S."/>
        </authorList>
    </citation>
    <scope>NUCLEOTIDE SEQUENCE [LARGE SCALE GENOMIC DNA]</scope>
    <source>
        <strain evidence="2 3">NCTC8297</strain>
    </source>
</reference>
<accession>A0A379TFW2</accession>
<feature type="domain" description="LptD C-terminal" evidence="1">
    <location>
        <begin position="38"/>
        <end position="121"/>
    </location>
</feature>
<sequence length="123" mass="14210">MGNEFRYLTQAGAGLMELDYLPSDKVYEDDHPKEGDKHRWLFYWQHSGVMDQVWRFNVDYTKVSDSSYFNDFDSKYGSSTDGYATQKFSVGYAVQNFDATVSTKQFQVFNDQNNSSYSAEPAV</sequence>
<dbReference type="GO" id="GO:0061024">
    <property type="term" value="P:membrane organization"/>
    <property type="evidence" value="ECO:0007669"/>
    <property type="project" value="InterPro"/>
</dbReference>